<feature type="region of interest" description="Disordered" evidence="1">
    <location>
        <begin position="141"/>
        <end position="167"/>
    </location>
</feature>
<organism evidence="2 3">
    <name type="scientific">Fragilariopsis cylindrus CCMP1102</name>
    <dbReference type="NCBI Taxonomy" id="635003"/>
    <lineage>
        <taxon>Eukaryota</taxon>
        <taxon>Sar</taxon>
        <taxon>Stramenopiles</taxon>
        <taxon>Ochrophyta</taxon>
        <taxon>Bacillariophyta</taxon>
        <taxon>Bacillariophyceae</taxon>
        <taxon>Bacillariophycidae</taxon>
        <taxon>Bacillariales</taxon>
        <taxon>Bacillariaceae</taxon>
        <taxon>Fragilariopsis</taxon>
    </lineage>
</organism>
<accession>A0A1E7EMU1</accession>
<feature type="compositionally biased region" description="Basic and acidic residues" evidence="1">
    <location>
        <begin position="144"/>
        <end position="154"/>
    </location>
</feature>
<gene>
    <name evidence="2" type="ORF">FRACYDRAFT_251559</name>
</gene>
<dbReference type="KEGG" id="fcy:FRACYDRAFT_251559"/>
<evidence type="ECO:0000256" key="1">
    <source>
        <dbReference type="SAM" id="MobiDB-lite"/>
    </source>
</evidence>
<evidence type="ECO:0000313" key="2">
    <source>
        <dbReference type="EMBL" id="OEU07215.1"/>
    </source>
</evidence>
<dbReference type="Proteomes" id="UP000095751">
    <property type="component" value="Unassembled WGS sequence"/>
</dbReference>
<sequence length="167" mass="18731">MAWVWNGWGQKLAAANYFYMNLNNAYKLYSFIYKWIHPGRKEMPLKECIHNLTHSLLQRGDAIQPFESPPAHAHGGTHAGTTRSSTEGLLVGILQPDRVHQPMPCLVRIKDPDKAGSGPYFFIGLVLVAGIEPKMTLCTNNRDMSTRSSEDKQTDGWSLENSSAWTV</sequence>
<protein>
    <submittedName>
        <fullName evidence="2">Uncharacterized protein</fullName>
    </submittedName>
</protein>
<dbReference type="EMBL" id="KV784388">
    <property type="protein sequence ID" value="OEU07215.1"/>
    <property type="molecule type" value="Genomic_DNA"/>
</dbReference>
<name>A0A1E7EMU1_9STRA</name>
<keyword evidence="3" id="KW-1185">Reference proteome</keyword>
<proteinExistence type="predicted"/>
<dbReference type="AlphaFoldDB" id="A0A1E7EMU1"/>
<reference evidence="2 3" key="1">
    <citation type="submission" date="2016-09" db="EMBL/GenBank/DDBJ databases">
        <title>Extensive genetic diversity and differential bi-allelic expression allows diatom success in the polar Southern Ocean.</title>
        <authorList>
            <consortium name="DOE Joint Genome Institute"/>
            <person name="Mock T."/>
            <person name="Otillar R.P."/>
            <person name="Strauss J."/>
            <person name="Dupont C."/>
            <person name="Frickenhaus S."/>
            <person name="Maumus F."/>
            <person name="Mcmullan M."/>
            <person name="Sanges R."/>
            <person name="Schmutz J."/>
            <person name="Toseland A."/>
            <person name="Valas R."/>
            <person name="Veluchamy A."/>
            <person name="Ward B.J."/>
            <person name="Allen A."/>
            <person name="Barry K."/>
            <person name="Falciatore A."/>
            <person name="Ferrante M."/>
            <person name="Fortunato A.E."/>
            <person name="Gloeckner G."/>
            <person name="Gruber A."/>
            <person name="Hipkin R."/>
            <person name="Janech M."/>
            <person name="Kroth P."/>
            <person name="Leese F."/>
            <person name="Lindquist E."/>
            <person name="Lyon B.R."/>
            <person name="Martin J."/>
            <person name="Mayer C."/>
            <person name="Parker M."/>
            <person name="Quesneville H."/>
            <person name="Raymond J."/>
            <person name="Uhlig C."/>
            <person name="Valentin K.U."/>
            <person name="Worden A.Z."/>
            <person name="Armbrust E.V."/>
            <person name="Bowler C."/>
            <person name="Green B."/>
            <person name="Moulton V."/>
            <person name="Van Oosterhout C."/>
            <person name="Grigoriev I."/>
        </authorList>
    </citation>
    <scope>NUCLEOTIDE SEQUENCE [LARGE SCALE GENOMIC DNA]</scope>
    <source>
        <strain evidence="2 3">CCMP1102</strain>
    </source>
</reference>
<dbReference type="InParanoid" id="A0A1E7EMU1"/>
<evidence type="ECO:0000313" key="3">
    <source>
        <dbReference type="Proteomes" id="UP000095751"/>
    </source>
</evidence>
<feature type="compositionally biased region" description="Polar residues" evidence="1">
    <location>
        <begin position="155"/>
        <end position="167"/>
    </location>
</feature>